<feature type="non-terminal residue" evidence="1">
    <location>
        <position position="1"/>
    </location>
</feature>
<evidence type="ECO:0000313" key="1">
    <source>
        <dbReference type="EMBL" id="CAG8837430.1"/>
    </source>
</evidence>
<comment type="caution">
    <text evidence="1">The sequence shown here is derived from an EMBL/GenBank/DDBJ whole genome shotgun (WGS) entry which is preliminary data.</text>
</comment>
<evidence type="ECO:0000313" key="2">
    <source>
        <dbReference type="Proteomes" id="UP000789901"/>
    </source>
</evidence>
<dbReference type="EMBL" id="CAJVQB010055859">
    <property type="protein sequence ID" value="CAG8837430.1"/>
    <property type="molecule type" value="Genomic_DNA"/>
</dbReference>
<organism evidence="1 2">
    <name type="scientific">Gigaspora margarita</name>
    <dbReference type="NCBI Taxonomy" id="4874"/>
    <lineage>
        <taxon>Eukaryota</taxon>
        <taxon>Fungi</taxon>
        <taxon>Fungi incertae sedis</taxon>
        <taxon>Mucoromycota</taxon>
        <taxon>Glomeromycotina</taxon>
        <taxon>Glomeromycetes</taxon>
        <taxon>Diversisporales</taxon>
        <taxon>Gigasporaceae</taxon>
        <taxon>Gigaspora</taxon>
    </lineage>
</organism>
<reference evidence="1 2" key="1">
    <citation type="submission" date="2021-06" db="EMBL/GenBank/DDBJ databases">
        <authorList>
            <person name="Kallberg Y."/>
            <person name="Tangrot J."/>
            <person name="Rosling A."/>
        </authorList>
    </citation>
    <scope>NUCLEOTIDE SEQUENCE [LARGE SCALE GENOMIC DNA]</scope>
    <source>
        <strain evidence="1 2">120-4 pot B 10/14</strain>
    </source>
</reference>
<name>A0ABN7WQ14_GIGMA</name>
<accession>A0ABN7WQ14</accession>
<sequence>LLQAFKEKINPKVVVGFWKRALARAQEYMESDNNVVLLDEKMGDDDDFDINEEL</sequence>
<dbReference type="Proteomes" id="UP000789901">
    <property type="component" value="Unassembled WGS sequence"/>
</dbReference>
<keyword evidence="2" id="KW-1185">Reference proteome</keyword>
<protein>
    <submittedName>
        <fullName evidence="1">15820_t:CDS:1</fullName>
    </submittedName>
</protein>
<proteinExistence type="predicted"/>
<gene>
    <name evidence="1" type="ORF">GMARGA_LOCUS33492</name>
</gene>